<dbReference type="Proteomes" id="UP000824533">
    <property type="component" value="Linkage Group LG26"/>
</dbReference>
<gene>
    <name evidence="1" type="ORF">K1T71_013508</name>
</gene>
<dbReference type="EMBL" id="CM034412">
    <property type="protein sequence ID" value="KAJ0170736.1"/>
    <property type="molecule type" value="Genomic_DNA"/>
</dbReference>
<evidence type="ECO:0000313" key="2">
    <source>
        <dbReference type="Proteomes" id="UP000824533"/>
    </source>
</evidence>
<protein>
    <submittedName>
        <fullName evidence="1">Uncharacterized protein</fullName>
    </submittedName>
</protein>
<accession>A0ACC1CGV5</accession>
<reference evidence="1 2" key="1">
    <citation type="journal article" date="2021" name="Front. Genet.">
        <title>Chromosome-Level Genome Assembly Reveals Significant Gene Expansion in the Toll and IMD Signaling Pathways of Dendrolimus kikuchii.</title>
        <authorList>
            <person name="Zhou J."/>
            <person name="Wu P."/>
            <person name="Xiong Z."/>
            <person name="Liu N."/>
            <person name="Zhao N."/>
            <person name="Ji M."/>
            <person name="Qiu Y."/>
            <person name="Yang B."/>
        </authorList>
    </citation>
    <scope>NUCLEOTIDE SEQUENCE [LARGE SCALE GENOMIC DNA]</scope>
    <source>
        <strain evidence="1">Ann1</strain>
    </source>
</reference>
<sequence length="406" mass="47101">MTSRRIEEDHVEQLRKLLSDAGLICVRSPPLTPESSTSTGESEEQRPCEEEQPSSPEQRSEPEEEPELPEVTPEEETYIFPTPSLRRILPDNVRKIQEYNHPALIPKIALTAQQNYIDILAELVGCKTYRSSLAEFWFLDTLANLLKRAQEDELDRPTQAVLILWFCEWIKEIQNFDAADRKRMLKRFQDNMLSAAKFIAQREHIPTPAETGVHYKAVDDDTDGIEPTPKSQAQQTESKHVVTYEGFAYECSLRDLTKIIHYIYDLFSSEYQYDLVRSVFTFTPEYTLIDAPYQLQTPKRIYAPLKPKKEKPPKKDAKVSAKGKTKKEVDTEEFLALMELKARERKELEEQEDKDRERWNRRSHILPLHFAADDAFFDKYWPPPPPEPEPAPQPEPRGKGKGKGKK</sequence>
<organism evidence="1 2">
    <name type="scientific">Dendrolimus kikuchii</name>
    <dbReference type="NCBI Taxonomy" id="765133"/>
    <lineage>
        <taxon>Eukaryota</taxon>
        <taxon>Metazoa</taxon>
        <taxon>Ecdysozoa</taxon>
        <taxon>Arthropoda</taxon>
        <taxon>Hexapoda</taxon>
        <taxon>Insecta</taxon>
        <taxon>Pterygota</taxon>
        <taxon>Neoptera</taxon>
        <taxon>Endopterygota</taxon>
        <taxon>Lepidoptera</taxon>
        <taxon>Glossata</taxon>
        <taxon>Ditrysia</taxon>
        <taxon>Bombycoidea</taxon>
        <taxon>Lasiocampidae</taxon>
        <taxon>Dendrolimus</taxon>
    </lineage>
</organism>
<evidence type="ECO:0000313" key="1">
    <source>
        <dbReference type="EMBL" id="KAJ0170736.1"/>
    </source>
</evidence>
<proteinExistence type="predicted"/>
<name>A0ACC1CGV5_9NEOP</name>
<comment type="caution">
    <text evidence="1">The sequence shown here is derived from an EMBL/GenBank/DDBJ whole genome shotgun (WGS) entry which is preliminary data.</text>
</comment>
<keyword evidence="2" id="KW-1185">Reference proteome</keyword>